<dbReference type="EMBL" id="BMAW01023312">
    <property type="protein sequence ID" value="GFT82167.1"/>
    <property type="molecule type" value="Genomic_DNA"/>
</dbReference>
<gene>
    <name evidence="1" type="ORF">NPIL_388941</name>
    <name evidence="2" type="ORF">NPIL_533551</name>
</gene>
<dbReference type="EMBL" id="BMAW01124683">
    <property type="protein sequence ID" value="GFU09053.1"/>
    <property type="molecule type" value="Genomic_DNA"/>
</dbReference>
<dbReference type="AlphaFoldDB" id="A0A8X6UGY2"/>
<name>A0A8X6UGY2_NEPPI</name>
<evidence type="ECO:0000313" key="3">
    <source>
        <dbReference type="Proteomes" id="UP000887013"/>
    </source>
</evidence>
<dbReference type="Proteomes" id="UP000887013">
    <property type="component" value="Unassembled WGS sequence"/>
</dbReference>
<evidence type="ECO:0000313" key="1">
    <source>
        <dbReference type="EMBL" id="GFT82167.1"/>
    </source>
</evidence>
<reference evidence="2" key="1">
    <citation type="submission" date="2020-08" db="EMBL/GenBank/DDBJ databases">
        <title>Multicomponent nature underlies the extraordinary mechanical properties of spider dragline silk.</title>
        <authorList>
            <person name="Kono N."/>
            <person name="Nakamura H."/>
            <person name="Mori M."/>
            <person name="Yoshida Y."/>
            <person name="Ohtoshi R."/>
            <person name="Malay A.D."/>
            <person name="Moran D.A.P."/>
            <person name="Tomita M."/>
            <person name="Numata K."/>
            <person name="Arakawa K."/>
        </authorList>
    </citation>
    <scope>NUCLEOTIDE SEQUENCE</scope>
</reference>
<proteinExistence type="predicted"/>
<comment type="caution">
    <text evidence="2">The sequence shown here is derived from an EMBL/GenBank/DDBJ whole genome shotgun (WGS) entry which is preliminary data.</text>
</comment>
<protein>
    <submittedName>
        <fullName evidence="2">Uncharacterized protein</fullName>
    </submittedName>
</protein>
<evidence type="ECO:0000313" key="2">
    <source>
        <dbReference type="EMBL" id="GFU09053.1"/>
    </source>
</evidence>
<accession>A0A8X6UGY2</accession>
<sequence length="72" mass="8183">MRNLTLAIAGELTHAQIAFLVPAEAADLFISPFGFESEDLMLLHRGQQKCKEEQWFTFTNECNPALEMHDIC</sequence>
<organism evidence="2 3">
    <name type="scientific">Nephila pilipes</name>
    <name type="common">Giant wood spider</name>
    <name type="synonym">Nephila maculata</name>
    <dbReference type="NCBI Taxonomy" id="299642"/>
    <lineage>
        <taxon>Eukaryota</taxon>
        <taxon>Metazoa</taxon>
        <taxon>Ecdysozoa</taxon>
        <taxon>Arthropoda</taxon>
        <taxon>Chelicerata</taxon>
        <taxon>Arachnida</taxon>
        <taxon>Araneae</taxon>
        <taxon>Araneomorphae</taxon>
        <taxon>Entelegynae</taxon>
        <taxon>Araneoidea</taxon>
        <taxon>Nephilidae</taxon>
        <taxon>Nephila</taxon>
    </lineage>
</organism>
<keyword evidence="3" id="KW-1185">Reference proteome</keyword>